<dbReference type="CDD" id="cd00078">
    <property type="entry name" value="HECTc"/>
    <property type="match status" value="1"/>
</dbReference>
<evidence type="ECO:0000313" key="9">
    <source>
        <dbReference type="Proteomes" id="UP000054564"/>
    </source>
</evidence>
<proteinExistence type="predicted"/>
<keyword evidence="4 5" id="KW-0833">Ubl conjugation pathway</keyword>
<evidence type="ECO:0000256" key="2">
    <source>
        <dbReference type="ARBA" id="ARBA00012485"/>
    </source>
</evidence>
<gene>
    <name evidence="8" type="ORF">PSTG_12560</name>
</gene>
<dbReference type="OrthoDB" id="8068875at2759"/>
<dbReference type="SUPFAM" id="SSF56204">
    <property type="entry name" value="Hect, E3 ligase catalytic domain"/>
    <property type="match status" value="1"/>
</dbReference>
<evidence type="ECO:0000256" key="5">
    <source>
        <dbReference type="PROSITE-ProRule" id="PRU00104"/>
    </source>
</evidence>
<sequence>MWKSIQSSSNPISLEKTTIVLARDRLLNPRFKNIAQNQREKTLEKEHHLGQQTLAHKLRQFSGKKEARRPKPVLSKPGVSDGPPTPSKLLVSASSFKRRSQNFANLLRHPTSICDRSSSAAGCTSPRLPPHSCHQTYSPISSTFFPTNLTTTPPLGSNLKTSPTTSPAHAKKSLHPSSQLCLTTEESYNFNCRCCNRPIALNSIRLSQPVQCLSCAIIWDSTDSFLVSQTQTKGEPDSSCRPSTFLKITEEQVALLDSLSLSQEQLNSFEQDPAGFLSLIVPGSDLDQRIKDFDQLASDLLTKLFSSLENLSTAFLTIIQNKQTPQIDLVNSFYRAICNGPGGRDILCSKLHHFLHRPGKASVAILTNSRGDSNQSPIWWAWAVVLLQCSILSPSSKTPFQKRLVITARILGLISSMPNRLHHKLVEYYSDPICSTQLFKEKVEIVNVFISDRICYFLQIPDGFGASSSDLSHHYLPKYMCDWSLLASCRVMALLCGSNNQSRKLPITSFYNVSTDLIQPIDLIYDFEAWESRKSSYTLCGYPCLLSMSSKISLLTYDGKRQMGMEARQAFIDSLLGRSLAPPVLPLSIRRSHLVEDSLRQISHSRSELKKLLKISFVDEEGVDGGGLKKEWFLLLIQELVAPEYGMFLHDSELNQIWFNPASTELEEFRLIGIVIGLAIYNRATLDFGLPLVGYQKLLGLPVTELTDLASLKPEVANSLKWILEYDGDDLEEICSRNFVGDYDAYGTVREVPLLPNGENLPVTKSNRTEFVKLYCDYVLNKSITQQFQAFSDGFHSIAAGNGLSLFQPEEIELVVIGSSYNSKLSVEDLKAITTYDGFLSTDSTIQHFWSVVNSFDFKDQKKLLRFITGTDRIPATGISGLTLKISKSTQTSPPSLNNNINCASNLTLRRSRIGYSNLATLNPSSSSSTIMANNERLPESHTCFNQLILSEFNSVHSLHEKLSLAINESLGFGLN</sequence>
<dbReference type="PROSITE" id="PS50237">
    <property type="entry name" value="HECT"/>
    <property type="match status" value="1"/>
</dbReference>
<dbReference type="InterPro" id="IPR044611">
    <property type="entry name" value="E3A/B/C-like"/>
</dbReference>
<comment type="caution">
    <text evidence="8">The sequence shown here is derived from an EMBL/GenBank/DDBJ whole genome shotgun (WGS) entry which is preliminary data.</text>
</comment>
<accession>A0A0L0V4A1</accession>
<dbReference type="GO" id="GO:0000209">
    <property type="term" value="P:protein polyubiquitination"/>
    <property type="evidence" value="ECO:0007669"/>
    <property type="project" value="InterPro"/>
</dbReference>
<evidence type="ECO:0000256" key="4">
    <source>
        <dbReference type="ARBA" id="ARBA00022786"/>
    </source>
</evidence>
<protein>
    <recommendedName>
        <fullName evidence="2">HECT-type E3 ubiquitin transferase</fullName>
        <ecNumber evidence="2">2.3.2.26</ecNumber>
    </recommendedName>
</protein>
<evidence type="ECO:0000256" key="3">
    <source>
        <dbReference type="ARBA" id="ARBA00022679"/>
    </source>
</evidence>
<dbReference type="Gene3D" id="3.30.2410.10">
    <property type="entry name" value="Hect, E3 ligase catalytic domain"/>
    <property type="match status" value="1"/>
</dbReference>
<name>A0A0L0V4A1_9BASI</name>
<evidence type="ECO:0000313" key="8">
    <source>
        <dbReference type="EMBL" id="KNE94130.1"/>
    </source>
</evidence>
<dbReference type="Pfam" id="PF00632">
    <property type="entry name" value="HECT"/>
    <property type="match status" value="1"/>
</dbReference>
<dbReference type="SMART" id="SM00119">
    <property type="entry name" value="HECTc"/>
    <property type="match status" value="1"/>
</dbReference>
<dbReference type="InterPro" id="IPR000569">
    <property type="entry name" value="HECT_dom"/>
</dbReference>
<evidence type="ECO:0000256" key="6">
    <source>
        <dbReference type="SAM" id="MobiDB-lite"/>
    </source>
</evidence>
<dbReference type="STRING" id="1165861.A0A0L0V4A1"/>
<dbReference type="Gene3D" id="3.90.1750.10">
    <property type="entry name" value="Hect, E3 ligase catalytic domains"/>
    <property type="match status" value="1"/>
</dbReference>
<dbReference type="PANTHER" id="PTHR45700:SF9">
    <property type="entry name" value="HECT-TYPE E3 UBIQUITIN TRANSFERASE"/>
    <property type="match status" value="1"/>
</dbReference>
<feature type="active site" description="Glycyl thioester intermediate" evidence="5">
    <location>
        <position position="944"/>
    </location>
</feature>
<dbReference type="PANTHER" id="PTHR45700">
    <property type="entry name" value="UBIQUITIN-PROTEIN LIGASE E3C"/>
    <property type="match status" value="1"/>
</dbReference>
<dbReference type="Proteomes" id="UP000054564">
    <property type="component" value="Unassembled WGS sequence"/>
</dbReference>
<feature type="region of interest" description="Disordered" evidence="6">
    <location>
        <begin position="58"/>
        <end position="88"/>
    </location>
</feature>
<keyword evidence="3" id="KW-0808">Transferase</keyword>
<reference evidence="9" key="1">
    <citation type="submission" date="2014-03" db="EMBL/GenBank/DDBJ databases">
        <title>The Genome Sequence of Puccinia striiformis f. sp. tritici PST-78.</title>
        <authorList>
            <consortium name="The Broad Institute Genome Sequencing Platform"/>
            <person name="Cuomo C."/>
            <person name="Hulbert S."/>
            <person name="Chen X."/>
            <person name="Walker B."/>
            <person name="Young S.K."/>
            <person name="Zeng Q."/>
            <person name="Gargeya S."/>
            <person name="Fitzgerald M."/>
            <person name="Haas B."/>
            <person name="Abouelleil A."/>
            <person name="Alvarado L."/>
            <person name="Arachchi H.M."/>
            <person name="Berlin A.M."/>
            <person name="Chapman S.B."/>
            <person name="Goldberg J."/>
            <person name="Griggs A."/>
            <person name="Gujja S."/>
            <person name="Hansen M."/>
            <person name="Howarth C."/>
            <person name="Imamovic A."/>
            <person name="Larimer J."/>
            <person name="McCowan C."/>
            <person name="Montmayeur A."/>
            <person name="Murphy C."/>
            <person name="Neiman D."/>
            <person name="Pearson M."/>
            <person name="Priest M."/>
            <person name="Roberts A."/>
            <person name="Saif S."/>
            <person name="Shea T."/>
            <person name="Sisk P."/>
            <person name="Sykes S."/>
            <person name="Wortman J."/>
            <person name="Nusbaum C."/>
            <person name="Birren B."/>
        </authorList>
    </citation>
    <scope>NUCLEOTIDE SEQUENCE [LARGE SCALE GENOMIC DNA]</scope>
    <source>
        <strain evidence="9">race PST-78</strain>
    </source>
</reference>
<dbReference type="EMBL" id="AJIL01000123">
    <property type="protein sequence ID" value="KNE94130.1"/>
    <property type="molecule type" value="Genomic_DNA"/>
</dbReference>
<dbReference type="AlphaFoldDB" id="A0A0L0V4A1"/>
<dbReference type="Gene3D" id="3.30.2160.10">
    <property type="entry name" value="Hect, E3 ligase catalytic domain"/>
    <property type="match status" value="1"/>
</dbReference>
<organism evidence="8 9">
    <name type="scientific">Puccinia striiformis f. sp. tritici PST-78</name>
    <dbReference type="NCBI Taxonomy" id="1165861"/>
    <lineage>
        <taxon>Eukaryota</taxon>
        <taxon>Fungi</taxon>
        <taxon>Dikarya</taxon>
        <taxon>Basidiomycota</taxon>
        <taxon>Pucciniomycotina</taxon>
        <taxon>Pucciniomycetes</taxon>
        <taxon>Pucciniales</taxon>
        <taxon>Pucciniaceae</taxon>
        <taxon>Puccinia</taxon>
    </lineage>
</organism>
<evidence type="ECO:0000259" key="7">
    <source>
        <dbReference type="PROSITE" id="PS50237"/>
    </source>
</evidence>
<keyword evidence="9" id="KW-1185">Reference proteome</keyword>
<comment type="catalytic activity">
    <reaction evidence="1">
        <text>S-ubiquitinyl-[E2 ubiquitin-conjugating enzyme]-L-cysteine + [acceptor protein]-L-lysine = [E2 ubiquitin-conjugating enzyme]-L-cysteine + N(6)-ubiquitinyl-[acceptor protein]-L-lysine.</text>
        <dbReference type="EC" id="2.3.2.26"/>
    </reaction>
</comment>
<dbReference type="InterPro" id="IPR035983">
    <property type="entry name" value="Hect_E3_ubiquitin_ligase"/>
</dbReference>
<dbReference type="EC" id="2.3.2.26" evidence="2"/>
<evidence type="ECO:0000256" key="1">
    <source>
        <dbReference type="ARBA" id="ARBA00000885"/>
    </source>
</evidence>
<dbReference type="GO" id="GO:0061630">
    <property type="term" value="F:ubiquitin protein ligase activity"/>
    <property type="evidence" value="ECO:0007669"/>
    <property type="project" value="UniProtKB-EC"/>
</dbReference>
<feature type="domain" description="HECT" evidence="7">
    <location>
        <begin position="605"/>
        <end position="976"/>
    </location>
</feature>